<dbReference type="InterPro" id="IPR010310">
    <property type="entry name" value="T7SS_ESAT-6-like"/>
</dbReference>
<dbReference type="SUPFAM" id="SSF140453">
    <property type="entry name" value="EsxAB dimer-like"/>
    <property type="match status" value="1"/>
</dbReference>
<organism evidence="2 3">
    <name type="scientific">Bacillus arachidis</name>
    <dbReference type="NCBI Taxonomy" id="2819290"/>
    <lineage>
        <taxon>Bacteria</taxon>
        <taxon>Bacillati</taxon>
        <taxon>Bacillota</taxon>
        <taxon>Bacilli</taxon>
        <taxon>Bacillales</taxon>
        <taxon>Bacillaceae</taxon>
        <taxon>Bacillus</taxon>
    </lineage>
</organism>
<keyword evidence="3" id="KW-1185">Reference proteome</keyword>
<dbReference type="Pfam" id="PF06013">
    <property type="entry name" value="WXG100"/>
    <property type="match status" value="1"/>
</dbReference>
<accession>A0ABS3NXI1</accession>
<evidence type="ECO:0000313" key="3">
    <source>
        <dbReference type="Proteomes" id="UP000677611"/>
    </source>
</evidence>
<dbReference type="Pfam" id="PF14436">
    <property type="entry name" value="EndoU_bacteria"/>
    <property type="match status" value="1"/>
</dbReference>
<dbReference type="CDD" id="cd20686">
    <property type="entry name" value="CdiA-CT_Ec-like"/>
    <property type="match status" value="1"/>
</dbReference>
<reference evidence="2 3" key="1">
    <citation type="submission" date="2021-03" db="EMBL/GenBank/DDBJ databases">
        <title>Identification of novel Bacillus strains.</title>
        <authorList>
            <person name="Xiao Z."/>
            <person name="Li Y."/>
            <person name="Shen J."/>
        </authorList>
    </citation>
    <scope>NUCLEOTIDE SEQUENCE [LARGE SCALE GENOMIC DNA]</scope>
    <source>
        <strain evidence="2 3">SY8</strain>
    </source>
</reference>
<evidence type="ECO:0000259" key="1">
    <source>
        <dbReference type="Pfam" id="PF14436"/>
    </source>
</evidence>
<dbReference type="RefSeq" id="WP_208017324.1">
    <property type="nucleotide sequence ID" value="NZ_JAGDQJ010000010.1"/>
</dbReference>
<dbReference type="Proteomes" id="UP000677611">
    <property type="component" value="Unassembled WGS sequence"/>
</dbReference>
<evidence type="ECO:0000313" key="2">
    <source>
        <dbReference type="EMBL" id="MBO1625276.1"/>
    </source>
</evidence>
<dbReference type="NCBIfam" id="TIGR03930">
    <property type="entry name" value="WXG100_ESAT6"/>
    <property type="match status" value="1"/>
</dbReference>
<comment type="caution">
    <text evidence="2">The sequence shown here is derived from an EMBL/GenBank/DDBJ whole genome shotgun (WGS) entry which is preliminary data.</text>
</comment>
<proteinExistence type="predicted"/>
<feature type="domain" description="Bacterial EndoU nuclease" evidence="1">
    <location>
        <begin position="318"/>
        <end position="450"/>
    </location>
</feature>
<gene>
    <name evidence="2" type="ORF">J4P90_08455</name>
</gene>
<dbReference type="InterPro" id="IPR036689">
    <property type="entry name" value="ESAT-6-like_sf"/>
</dbReference>
<name>A0ABS3NXI1_9BACI</name>
<dbReference type="Gene3D" id="1.10.287.850">
    <property type="entry name" value="HP0062-like domain"/>
    <property type="match status" value="1"/>
</dbReference>
<protein>
    <submittedName>
        <fullName evidence="2">WXG100 family type VII secretion target</fullName>
    </submittedName>
</protein>
<dbReference type="EMBL" id="JAGDQJ010000010">
    <property type="protein sequence ID" value="MBO1625276.1"/>
    <property type="molecule type" value="Genomic_DNA"/>
</dbReference>
<sequence>MGEIRVTPERLEEVASSVARAKEDSERTIQDLTLIIFNLQMQWFGTSQQRFYADFFEAKKKMESYLKHLTFTELELRKIAKKFREADEKAHGEYNPVDKMWTAYQRGSGKAAGDQLIEPFEKAGKQVLDFFGNLVDDPKGTFEDAKDEIVDFVGSSINDKKEEFKDKYEFIRDMWNDPIGTLNHERNEAIQKMYAMRNALSDWYIKNVEYGDTESYVESLAYGATSLAFLAVGTKGAGAVGNGVRWGRDLPSISVYQFGSRFEPAYAYGKTNYRIDTPKSIDTYKLAEKSDFNGTGLNSIKNENVFEPGYDTHLIEVQGVERKKNKGIVGGHNLKNFEQVFIDNGWDIEQCIISKIEHPSIKGIYEIKYGLPALDREKNIIPGELKNIRTPKTVYDPNIISDKQILEWGKEAMNNGKINGREITGYASNGLKFQGFIDESTGEITNFFPSLR</sequence>
<dbReference type="InterPro" id="IPR029501">
    <property type="entry name" value="EndoU_bac"/>
</dbReference>